<organism evidence="2 3">
    <name type="scientific">Plectus sambesii</name>
    <dbReference type="NCBI Taxonomy" id="2011161"/>
    <lineage>
        <taxon>Eukaryota</taxon>
        <taxon>Metazoa</taxon>
        <taxon>Ecdysozoa</taxon>
        <taxon>Nematoda</taxon>
        <taxon>Chromadorea</taxon>
        <taxon>Plectida</taxon>
        <taxon>Plectina</taxon>
        <taxon>Plectoidea</taxon>
        <taxon>Plectidae</taxon>
        <taxon>Plectus</taxon>
    </lineage>
</organism>
<proteinExistence type="predicted"/>
<evidence type="ECO:0000313" key="2">
    <source>
        <dbReference type="Proteomes" id="UP000887566"/>
    </source>
</evidence>
<keyword evidence="2" id="KW-1185">Reference proteome</keyword>
<dbReference type="WBParaSite" id="PSAMB.scaffold909size38770.g9735.t1">
    <property type="protein sequence ID" value="PSAMB.scaffold909size38770.g9735.t1"/>
    <property type="gene ID" value="PSAMB.scaffold909size38770.g9735"/>
</dbReference>
<sequence length="95" mass="10227">MPRMLRYGSRKVRTNGTTSAGGHSGGNGPTASTNTAAVGRRKQILARPSGRRRSVNASENGRHLYLLAMTAIVPEDHSTLFASSGDRYRLSVRPC</sequence>
<feature type="region of interest" description="Disordered" evidence="1">
    <location>
        <begin position="1"/>
        <end position="60"/>
    </location>
</feature>
<name>A0A914XQU4_9BILA</name>
<evidence type="ECO:0000313" key="3">
    <source>
        <dbReference type="WBParaSite" id="PSAMB.scaffold909size38770.g9735.t1"/>
    </source>
</evidence>
<dbReference type="Proteomes" id="UP000887566">
    <property type="component" value="Unplaced"/>
</dbReference>
<dbReference type="AlphaFoldDB" id="A0A914XQU4"/>
<protein>
    <submittedName>
        <fullName evidence="3">Uncharacterized protein</fullName>
    </submittedName>
</protein>
<evidence type="ECO:0000256" key="1">
    <source>
        <dbReference type="SAM" id="MobiDB-lite"/>
    </source>
</evidence>
<reference evidence="3" key="1">
    <citation type="submission" date="2022-11" db="UniProtKB">
        <authorList>
            <consortium name="WormBaseParasite"/>
        </authorList>
    </citation>
    <scope>IDENTIFICATION</scope>
</reference>
<accession>A0A914XQU4</accession>
<feature type="compositionally biased region" description="Basic residues" evidence="1">
    <location>
        <begin position="39"/>
        <end position="54"/>
    </location>
</feature>